<dbReference type="GO" id="GO:0006189">
    <property type="term" value="P:'de novo' IMP biosynthetic process"/>
    <property type="evidence" value="ECO:0007669"/>
    <property type="project" value="TreeGrafter"/>
</dbReference>
<keyword evidence="4" id="KW-0658">Purine biosynthesis</keyword>
<dbReference type="Gene3D" id="3.40.50.170">
    <property type="entry name" value="Formyl transferase, N-terminal domain"/>
    <property type="match status" value="1"/>
</dbReference>
<evidence type="ECO:0000313" key="7">
    <source>
        <dbReference type="EMBL" id="RGD59428.1"/>
    </source>
</evidence>
<dbReference type="SUPFAM" id="SSF53328">
    <property type="entry name" value="Formyltransferase"/>
    <property type="match status" value="1"/>
</dbReference>
<organism evidence="7 8">
    <name type="scientific">Kitasatospora xanthocidica</name>
    <dbReference type="NCBI Taxonomy" id="83382"/>
    <lineage>
        <taxon>Bacteria</taxon>
        <taxon>Bacillati</taxon>
        <taxon>Actinomycetota</taxon>
        <taxon>Actinomycetes</taxon>
        <taxon>Kitasatosporales</taxon>
        <taxon>Streptomycetaceae</taxon>
        <taxon>Kitasatospora</taxon>
    </lineage>
</organism>
<dbReference type="GO" id="GO:0005829">
    <property type="term" value="C:cytosol"/>
    <property type="evidence" value="ECO:0007669"/>
    <property type="project" value="TreeGrafter"/>
</dbReference>
<evidence type="ECO:0000313" key="8">
    <source>
        <dbReference type="Proteomes" id="UP000263377"/>
    </source>
</evidence>
<feature type="compositionally biased region" description="Pro residues" evidence="5">
    <location>
        <begin position="211"/>
        <end position="222"/>
    </location>
</feature>
<reference evidence="7 8" key="1">
    <citation type="submission" date="2018-08" db="EMBL/GenBank/DDBJ databases">
        <title>Diversity &amp; Physiological Properties of Lignin-Decomposing Actinobacteria from Soil.</title>
        <authorList>
            <person name="Roh S.G."/>
            <person name="Kim S.B."/>
        </authorList>
    </citation>
    <scope>NUCLEOTIDE SEQUENCE [LARGE SCALE GENOMIC DNA]</scope>
    <source>
        <strain evidence="7 8">MMS17-GH009</strain>
    </source>
</reference>
<dbReference type="InterPro" id="IPR002376">
    <property type="entry name" value="Formyl_transf_N"/>
</dbReference>
<evidence type="ECO:0000256" key="5">
    <source>
        <dbReference type="SAM" id="MobiDB-lite"/>
    </source>
</evidence>
<evidence type="ECO:0000256" key="3">
    <source>
        <dbReference type="ARBA" id="ARBA00022679"/>
    </source>
</evidence>
<dbReference type="RefSeq" id="WP_117487626.1">
    <property type="nucleotide sequence ID" value="NZ_QVIG01000001.1"/>
</dbReference>
<keyword evidence="8" id="KW-1185">Reference proteome</keyword>
<dbReference type="Proteomes" id="UP000263377">
    <property type="component" value="Unassembled WGS sequence"/>
</dbReference>
<dbReference type="Pfam" id="PF00551">
    <property type="entry name" value="Formyl_trans_N"/>
    <property type="match status" value="1"/>
</dbReference>
<name>A0A372ZU20_9ACTN</name>
<evidence type="ECO:0000256" key="2">
    <source>
        <dbReference type="ARBA" id="ARBA00012254"/>
    </source>
</evidence>
<dbReference type="EC" id="2.1.2.2" evidence="2"/>
<evidence type="ECO:0000256" key="1">
    <source>
        <dbReference type="ARBA" id="ARBA00005054"/>
    </source>
</evidence>
<proteinExistence type="predicted"/>
<feature type="domain" description="Formyl transferase N-terminal" evidence="6">
    <location>
        <begin position="233"/>
        <end position="320"/>
    </location>
</feature>
<dbReference type="GO" id="GO:0004644">
    <property type="term" value="F:phosphoribosylglycinamide formyltransferase activity"/>
    <property type="evidence" value="ECO:0007669"/>
    <property type="project" value="UniProtKB-EC"/>
</dbReference>
<evidence type="ECO:0000259" key="6">
    <source>
        <dbReference type="Pfam" id="PF00551"/>
    </source>
</evidence>
<dbReference type="PANTHER" id="PTHR43369:SF2">
    <property type="entry name" value="PHOSPHORIBOSYLGLYCINAMIDE FORMYLTRANSFERASE"/>
    <property type="match status" value="1"/>
</dbReference>
<accession>A0A372ZU20</accession>
<dbReference type="EMBL" id="QVIG01000001">
    <property type="protein sequence ID" value="RGD59428.1"/>
    <property type="molecule type" value="Genomic_DNA"/>
</dbReference>
<dbReference type="AlphaFoldDB" id="A0A372ZU20"/>
<protein>
    <recommendedName>
        <fullName evidence="2">phosphoribosylglycinamide formyltransferase 1</fullName>
        <ecNumber evidence="2">2.1.2.2</ecNumber>
    </recommendedName>
</protein>
<evidence type="ECO:0000256" key="4">
    <source>
        <dbReference type="ARBA" id="ARBA00022755"/>
    </source>
</evidence>
<dbReference type="InterPro" id="IPR036477">
    <property type="entry name" value="Formyl_transf_N_sf"/>
</dbReference>
<feature type="region of interest" description="Disordered" evidence="5">
    <location>
        <begin position="199"/>
        <end position="225"/>
    </location>
</feature>
<keyword evidence="3" id="KW-0808">Transferase</keyword>
<dbReference type="PANTHER" id="PTHR43369">
    <property type="entry name" value="PHOSPHORIBOSYLGLYCINAMIDE FORMYLTRANSFERASE"/>
    <property type="match status" value="1"/>
</dbReference>
<comment type="pathway">
    <text evidence="1">Purine metabolism; IMP biosynthesis via de novo pathway; N(2)-formyl-N(1)-(5-phospho-D-ribosyl)glycinamide from N(1)-(5-phospho-D-ribosyl)glycinamide (10-formyl THF route): step 1/1.</text>
</comment>
<comment type="caution">
    <text evidence="7">The sequence shown here is derived from an EMBL/GenBank/DDBJ whole genome shotgun (WGS) entry which is preliminary data.</text>
</comment>
<gene>
    <name evidence="7" type="ORF">DR950_17965</name>
</gene>
<sequence length="385" mass="40551">MPPSGPPLLIARPSLADGHTRAAARSWLAARAGHYRAADPGDEALLHAVETSALGRPPIEAVARAIGADLADVYLQLARHWLDLAQGSADPRYLNAALKLLSVCLIAPLPATELAADTLARSLEALDTLTVHPPRPVGRRLPPVAETATKEPATMLEPRIAVLAGQSSRGLAQFLAAARNLPITGVVLHEAGQRAEPPDSAYASAWYPAPGSTPPRPAPEPSTVPHQRAAHRDWSTIAAHLADWRTDLLVLIGMDVVPATVLAVPGLGTINAHNGTLPGYRGMDAVAWAVLAGDPVECSVHHVTADVDAGHVLAAREVPTGTPDLRQAVKDTQLELLTDVCRHVAATGILPAGQPQTGTPRRHYRMHPALRQRLDTAPRPNGSAS</sequence>